<accession>A0ABV1RHV2</accession>
<protein>
    <submittedName>
        <fullName evidence="3">Polysaccharide lyase family 7 protein</fullName>
    </submittedName>
</protein>
<dbReference type="EMBL" id="JBELOE010000212">
    <property type="protein sequence ID" value="MER2492518.1"/>
    <property type="molecule type" value="Genomic_DNA"/>
</dbReference>
<reference evidence="3 4" key="1">
    <citation type="submission" date="2024-06" db="EMBL/GenBank/DDBJ databases">
        <authorList>
            <person name="Chen R.Y."/>
        </authorList>
    </citation>
    <scope>NUCLEOTIDE SEQUENCE [LARGE SCALE GENOMIC DNA]</scope>
    <source>
        <strain evidence="3 4">D2</strain>
    </source>
</reference>
<feature type="chain" id="PRO_5045295429" evidence="1">
    <location>
        <begin position="27"/>
        <end position="368"/>
    </location>
</feature>
<dbReference type="InterPro" id="IPR013320">
    <property type="entry name" value="ConA-like_dom_sf"/>
</dbReference>
<dbReference type="GO" id="GO:0016829">
    <property type="term" value="F:lyase activity"/>
    <property type="evidence" value="ECO:0007669"/>
    <property type="project" value="UniProtKB-KW"/>
</dbReference>
<dbReference type="Proteomes" id="UP001467690">
    <property type="component" value="Unassembled WGS sequence"/>
</dbReference>
<keyword evidence="3" id="KW-0456">Lyase</keyword>
<dbReference type="SUPFAM" id="SSF49899">
    <property type="entry name" value="Concanavalin A-like lectins/glucanases"/>
    <property type="match status" value="1"/>
</dbReference>
<organism evidence="3 4">
    <name type="scientific">Catenovulum sediminis</name>
    <dbReference type="NCBI Taxonomy" id="1740262"/>
    <lineage>
        <taxon>Bacteria</taxon>
        <taxon>Pseudomonadati</taxon>
        <taxon>Pseudomonadota</taxon>
        <taxon>Gammaproteobacteria</taxon>
        <taxon>Alteromonadales</taxon>
        <taxon>Alteromonadaceae</taxon>
        <taxon>Catenovulum</taxon>
    </lineage>
</organism>
<dbReference type="InterPro" id="IPR018247">
    <property type="entry name" value="EF_Hand_1_Ca_BS"/>
</dbReference>
<gene>
    <name evidence="3" type="ORF">ABS311_11600</name>
</gene>
<sequence length="368" mass="40771">MKKYPLSKLALYSAVLPISLALTSCANNGSDSGAADNQTNSLVPANQFDLNHWKITLPMDADKNGKIDEIDVKEIQNYYHPDYFYLDENGGMVFAAPNKAITTATSSNTRSELRQMVRGTNKKIKTKYPGNNFSLAAHPLAKRFGSVGGKLEATLKVDHVARRAGYPDKPPAYSVVVGQIHAGKDKALIAKELGFGWGNEPIKVYYKKWPNHDKGSVFWNYERNLPKEDKNRTDIAYPVWGNVWDNPADPGDAGIALGEEFSYTINVHESTMHLTFTAKGKPTVKYSINLANNVDAYGNVDEHDHPLGYAGDWHYFKAGAYNQCSTKDAKGGWYTACPGTGDWETDKKNGDYTQVTFTRLKLSPSTPE</sequence>
<keyword evidence="1" id="KW-0732">Signal</keyword>
<evidence type="ECO:0000259" key="2">
    <source>
        <dbReference type="Pfam" id="PF08787"/>
    </source>
</evidence>
<comment type="caution">
    <text evidence="3">The sequence shown here is derived from an EMBL/GenBank/DDBJ whole genome shotgun (WGS) entry which is preliminary data.</text>
</comment>
<dbReference type="PROSITE" id="PS51257">
    <property type="entry name" value="PROKAR_LIPOPROTEIN"/>
    <property type="match status" value="1"/>
</dbReference>
<feature type="signal peptide" evidence="1">
    <location>
        <begin position="1"/>
        <end position="26"/>
    </location>
</feature>
<dbReference type="Gene3D" id="2.60.120.200">
    <property type="match status" value="1"/>
</dbReference>
<evidence type="ECO:0000313" key="4">
    <source>
        <dbReference type="Proteomes" id="UP001467690"/>
    </source>
</evidence>
<dbReference type="InterPro" id="IPR014895">
    <property type="entry name" value="Alginate_lyase_2"/>
</dbReference>
<proteinExistence type="predicted"/>
<dbReference type="Pfam" id="PF08787">
    <property type="entry name" value="Alginate_lyase2"/>
    <property type="match status" value="1"/>
</dbReference>
<feature type="domain" description="Alginate lyase 2" evidence="2">
    <location>
        <begin position="48"/>
        <end position="363"/>
    </location>
</feature>
<dbReference type="RefSeq" id="WP_143870433.1">
    <property type="nucleotide sequence ID" value="NZ_CP041660.1"/>
</dbReference>
<name>A0ABV1RHV2_9ALTE</name>
<keyword evidence="4" id="KW-1185">Reference proteome</keyword>
<evidence type="ECO:0000256" key="1">
    <source>
        <dbReference type="SAM" id="SignalP"/>
    </source>
</evidence>
<evidence type="ECO:0000313" key="3">
    <source>
        <dbReference type="EMBL" id="MER2492518.1"/>
    </source>
</evidence>
<dbReference type="PROSITE" id="PS00018">
    <property type="entry name" value="EF_HAND_1"/>
    <property type="match status" value="1"/>
</dbReference>